<sequence length="209" mass="21618">MSLDNDTPIKAAPSSLRRRLASKSMHDLAGPGGFISTPSRAISSGDSSPMSITRDFGRRSESVNSPTKRSLPPLEVRDPPKSPSPRPPTSAQLPPAVAPRAQTAPSVLPPSAAPHNPYDDDVPSPFLKKMDGSRFPSASNLPTKSATVSGRPSGPLAAARGTRQSLGSKPTMGSRLLAARAQAAAGVDEVGRRISTATAGHLRGKSMAS</sequence>
<dbReference type="InParanoid" id="A0A1Y2FW36"/>
<evidence type="ECO:0000313" key="3">
    <source>
        <dbReference type="Proteomes" id="UP000193467"/>
    </source>
</evidence>
<comment type="caution">
    <text evidence="2">The sequence shown here is derived from an EMBL/GenBank/DDBJ whole genome shotgun (WGS) entry which is preliminary data.</text>
</comment>
<gene>
    <name evidence="2" type="ORF">BCR35DRAFT_40232</name>
</gene>
<dbReference type="STRING" id="106004.A0A1Y2FW36"/>
<reference evidence="2 3" key="1">
    <citation type="submission" date="2016-07" db="EMBL/GenBank/DDBJ databases">
        <title>Pervasive Adenine N6-methylation of Active Genes in Fungi.</title>
        <authorList>
            <consortium name="DOE Joint Genome Institute"/>
            <person name="Mondo S.J."/>
            <person name="Dannebaum R.O."/>
            <person name="Kuo R.C."/>
            <person name="Labutti K."/>
            <person name="Haridas S."/>
            <person name="Kuo A."/>
            <person name="Salamov A."/>
            <person name="Ahrendt S.R."/>
            <person name="Lipzen A."/>
            <person name="Sullivan W."/>
            <person name="Andreopoulos W.B."/>
            <person name="Clum A."/>
            <person name="Lindquist E."/>
            <person name="Daum C."/>
            <person name="Ramamoorthy G.K."/>
            <person name="Gryganskyi A."/>
            <person name="Culley D."/>
            <person name="Magnuson J.K."/>
            <person name="James T.Y."/>
            <person name="O'Malley M.A."/>
            <person name="Stajich J.E."/>
            <person name="Spatafora J.W."/>
            <person name="Visel A."/>
            <person name="Grigoriev I.V."/>
        </authorList>
    </citation>
    <scope>NUCLEOTIDE SEQUENCE [LARGE SCALE GENOMIC DNA]</scope>
    <source>
        <strain evidence="2 3">62-1032</strain>
    </source>
</reference>
<feature type="region of interest" description="Disordered" evidence="1">
    <location>
        <begin position="1"/>
        <end position="172"/>
    </location>
</feature>
<protein>
    <submittedName>
        <fullName evidence="2">Uncharacterized protein</fullName>
    </submittedName>
</protein>
<keyword evidence="3" id="KW-1185">Reference proteome</keyword>
<name>A0A1Y2FW36_9BASI</name>
<feature type="compositionally biased region" description="Polar residues" evidence="1">
    <location>
        <begin position="36"/>
        <end position="51"/>
    </location>
</feature>
<organism evidence="2 3">
    <name type="scientific">Leucosporidium creatinivorum</name>
    <dbReference type="NCBI Taxonomy" id="106004"/>
    <lineage>
        <taxon>Eukaryota</taxon>
        <taxon>Fungi</taxon>
        <taxon>Dikarya</taxon>
        <taxon>Basidiomycota</taxon>
        <taxon>Pucciniomycotina</taxon>
        <taxon>Microbotryomycetes</taxon>
        <taxon>Leucosporidiales</taxon>
        <taxon>Leucosporidium</taxon>
    </lineage>
</organism>
<proteinExistence type="predicted"/>
<evidence type="ECO:0000256" key="1">
    <source>
        <dbReference type="SAM" id="MobiDB-lite"/>
    </source>
</evidence>
<accession>A0A1Y2FW36</accession>
<feature type="compositionally biased region" description="Polar residues" evidence="1">
    <location>
        <begin position="136"/>
        <end position="150"/>
    </location>
</feature>
<dbReference type="AlphaFoldDB" id="A0A1Y2FW36"/>
<dbReference type="EMBL" id="MCGR01000013">
    <property type="protein sequence ID" value="ORY87514.1"/>
    <property type="molecule type" value="Genomic_DNA"/>
</dbReference>
<evidence type="ECO:0000313" key="2">
    <source>
        <dbReference type="EMBL" id="ORY87514.1"/>
    </source>
</evidence>
<dbReference type="Proteomes" id="UP000193467">
    <property type="component" value="Unassembled WGS sequence"/>
</dbReference>